<evidence type="ECO:0000256" key="1">
    <source>
        <dbReference type="SAM" id="MobiDB-lite"/>
    </source>
</evidence>
<organism evidence="2 3">
    <name type="scientific">Athelia psychrophila</name>
    <dbReference type="NCBI Taxonomy" id="1759441"/>
    <lineage>
        <taxon>Eukaryota</taxon>
        <taxon>Fungi</taxon>
        <taxon>Dikarya</taxon>
        <taxon>Basidiomycota</taxon>
        <taxon>Agaricomycotina</taxon>
        <taxon>Agaricomycetes</taxon>
        <taxon>Agaricomycetidae</taxon>
        <taxon>Atheliales</taxon>
        <taxon>Atheliaceae</taxon>
        <taxon>Athelia</taxon>
    </lineage>
</organism>
<dbReference type="AlphaFoldDB" id="A0A167W6D7"/>
<accession>A0A167W6D7</accession>
<feature type="region of interest" description="Disordered" evidence="1">
    <location>
        <begin position="60"/>
        <end position="87"/>
    </location>
</feature>
<sequence>MLHKDGLLASSSFFNRGFHSRNTSQLLLSKAPDIAARHPAIAVDISAALESEPALASVSSPEQFDASIVQRSAFTPPEGRSADPGEH</sequence>
<evidence type="ECO:0000313" key="2">
    <source>
        <dbReference type="EMBL" id="KZP05745.1"/>
    </source>
</evidence>
<dbReference type="Proteomes" id="UP000076532">
    <property type="component" value="Unassembled WGS sequence"/>
</dbReference>
<dbReference type="EMBL" id="KV417821">
    <property type="protein sequence ID" value="KZP05745.1"/>
    <property type="molecule type" value="Genomic_DNA"/>
</dbReference>
<evidence type="ECO:0000313" key="3">
    <source>
        <dbReference type="Proteomes" id="UP000076532"/>
    </source>
</evidence>
<gene>
    <name evidence="2" type="ORF">FIBSPDRAFT_877192</name>
</gene>
<name>A0A167W6D7_9AGAM</name>
<reference evidence="2 3" key="1">
    <citation type="journal article" date="2016" name="Mol. Biol. Evol.">
        <title>Comparative Genomics of Early-Diverging Mushroom-Forming Fungi Provides Insights into the Origins of Lignocellulose Decay Capabilities.</title>
        <authorList>
            <person name="Nagy L.G."/>
            <person name="Riley R."/>
            <person name="Tritt A."/>
            <person name="Adam C."/>
            <person name="Daum C."/>
            <person name="Floudas D."/>
            <person name="Sun H."/>
            <person name="Yadav J.S."/>
            <person name="Pangilinan J."/>
            <person name="Larsson K.H."/>
            <person name="Matsuura K."/>
            <person name="Barry K."/>
            <person name="Labutti K."/>
            <person name="Kuo R."/>
            <person name="Ohm R.A."/>
            <person name="Bhattacharya S.S."/>
            <person name="Shirouzu T."/>
            <person name="Yoshinaga Y."/>
            <person name="Martin F.M."/>
            <person name="Grigoriev I.V."/>
            <person name="Hibbett D.S."/>
        </authorList>
    </citation>
    <scope>NUCLEOTIDE SEQUENCE [LARGE SCALE GENOMIC DNA]</scope>
    <source>
        <strain evidence="2 3">CBS 109695</strain>
    </source>
</reference>
<proteinExistence type="predicted"/>
<dbReference type="OrthoDB" id="3228837at2759"/>
<protein>
    <submittedName>
        <fullName evidence="2">Uncharacterized protein</fullName>
    </submittedName>
</protein>
<keyword evidence="3" id="KW-1185">Reference proteome</keyword>